<keyword evidence="3" id="KW-1185">Reference proteome</keyword>
<organism evidence="2 3">
    <name type="scientific">Serratia phage MyoSmar</name>
    <dbReference type="NCBI Taxonomy" id="2596673"/>
    <lineage>
        <taxon>Viruses</taxon>
        <taxon>Duplodnaviria</taxon>
        <taxon>Heunggongvirae</taxon>
        <taxon>Uroviricota</taxon>
        <taxon>Caudoviricetes</taxon>
        <taxon>Lindbergviridae</taxon>
        <taxon>Myosmarvirus</taxon>
        <taxon>Myosmarvirus myosmar</taxon>
    </lineage>
</organism>
<feature type="transmembrane region" description="Helical" evidence="1">
    <location>
        <begin position="108"/>
        <end position="128"/>
    </location>
</feature>
<reference evidence="3" key="1">
    <citation type="submission" date="2019-06" db="EMBL/GenBank/DDBJ databases">
        <title>Complete Genome Sequence of Serratia marcescens Myophage MyoSmar.</title>
        <authorList>
            <person name="Cooper S."/>
            <person name="Nguyen Q."/>
            <person name="Newkirk H."/>
            <person name="Liu M."/>
            <person name="Cahill J."/>
            <person name="Ramsey J."/>
        </authorList>
    </citation>
    <scope>NUCLEOTIDE SEQUENCE [LARGE SCALE GENOMIC DNA]</scope>
</reference>
<feature type="transmembrane region" description="Helical" evidence="1">
    <location>
        <begin position="7"/>
        <end position="26"/>
    </location>
</feature>
<feature type="transmembrane region" description="Helical" evidence="1">
    <location>
        <begin position="82"/>
        <end position="102"/>
    </location>
</feature>
<protein>
    <submittedName>
        <fullName evidence="2">Uncharacterized protein</fullName>
    </submittedName>
</protein>
<sequence length="154" mass="17113">MTKLITSLIGFAITYLLLAAMVYGNYFSESGVLSVAVFIYWVLIIIAPVAMVLSLVGVFTIPKKPKAERYQAIVDALKAYKPYGAFKITYSVIVTLIITGLIAYSGYIFTAVVYVISVCFSTFVRAMIRDQLLAYERQLLGFNAVRDGQRPKVN</sequence>
<accession>A0A5B9N5R5</accession>
<keyword evidence="1" id="KW-0812">Transmembrane</keyword>
<keyword evidence="1" id="KW-1133">Transmembrane helix</keyword>
<feature type="transmembrane region" description="Helical" evidence="1">
    <location>
        <begin position="38"/>
        <end position="61"/>
    </location>
</feature>
<keyword evidence="1" id="KW-0472">Membrane</keyword>
<evidence type="ECO:0000256" key="1">
    <source>
        <dbReference type="SAM" id="Phobius"/>
    </source>
</evidence>
<gene>
    <name evidence="2" type="ORF">CPT_MyoSmar_009</name>
</gene>
<dbReference type="Proteomes" id="UP000322680">
    <property type="component" value="Segment"/>
</dbReference>
<dbReference type="EMBL" id="MN062189">
    <property type="protein sequence ID" value="QEG09458.1"/>
    <property type="molecule type" value="Genomic_DNA"/>
</dbReference>
<evidence type="ECO:0000313" key="2">
    <source>
        <dbReference type="EMBL" id="QEG09458.1"/>
    </source>
</evidence>
<evidence type="ECO:0000313" key="3">
    <source>
        <dbReference type="Proteomes" id="UP000322680"/>
    </source>
</evidence>
<proteinExistence type="predicted"/>
<name>A0A5B9N5R5_9CAUD</name>